<evidence type="ECO:0000313" key="5">
    <source>
        <dbReference type="Proteomes" id="UP000324497"/>
    </source>
</evidence>
<evidence type="ECO:0000259" key="3">
    <source>
        <dbReference type="PROSITE" id="PS51186"/>
    </source>
</evidence>
<protein>
    <submittedName>
        <fullName evidence="4">GNAT family N-acetyltransferase</fullName>
    </submittedName>
</protein>
<name>A0A3S6QYE6_9LACO</name>
<dbReference type="PANTHER" id="PTHR43877">
    <property type="entry name" value="AMINOALKYLPHOSPHONATE N-ACETYLTRANSFERASE-RELATED-RELATED"/>
    <property type="match status" value="1"/>
</dbReference>
<accession>A0A3S6QYE6</accession>
<dbReference type="InterPro" id="IPR016181">
    <property type="entry name" value="Acyl_CoA_acyltransferase"/>
</dbReference>
<sequence>MAATFIRPATLTDLPAMMGIIEEARQLLAVDNIPQWQDGYPNKESIKQDIENEIAYVLVNDQQVAGVAALQTWPDPDYSEIFAGAWQRPDQKHYATIHRIAIAQRYRGQHLAQLFLSNLTSQAWQLGFDQVRIDTHPTNQRMRHLVTKSGFDFAGEVHLKERAVPERLAYQLFLKSEVD</sequence>
<feature type="domain" description="N-acetyltransferase" evidence="3">
    <location>
        <begin position="4"/>
        <end position="171"/>
    </location>
</feature>
<evidence type="ECO:0000313" key="4">
    <source>
        <dbReference type="EMBL" id="AUJ33063.1"/>
    </source>
</evidence>
<organism evidence="4 5">
    <name type="scientific">Liquorilactobacillus nagelii</name>
    <dbReference type="NCBI Taxonomy" id="82688"/>
    <lineage>
        <taxon>Bacteria</taxon>
        <taxon>Bacillati</taxon>
        <taxon>Bacillota</taxon>
        <taxon>Bacilli</taxon>
        <taxon>Lactobacillales</taxon>
        <taxon>Lactobacillaceae</taxon>
        <taxon>Liquorilactobacillus</taxon>
    </lineage>
</organism>
<dbReference type="Gene3D" id="3.40.630.30">
    <property type="match status" value="1"/>
</dbReference>
<keyword evidence="5" id="KW-1185">Reference proteome</keyword>
<dbReference type="PROSITE" id="PS51186">
    <property type="entry name" value="GNAT"/>
    <property type="match status" value="1"/>
</dbReference>
<dbReference type="AlphaFoldDB" id="A0A3S6QYE6"/>
<dbReference type="RefSeq" id="WP_057884968.1">
    <property type="nucleotide sequence ID" value="NZ_CP018180.1"/>
</dbReference>
<dbReference type="EMBL" id="CP018180">
    <property type="protein sequence ID" value="AUJ33063.1"/>
    <property type="molecule type" value="Genomic_DNA"/>
</dbReference>
<evidence type="ECO:0000256" key="1">
    <source>
        <dbReference type="ARBA" id="ARBA00022679"/>
    </source>
</evidence>
<dbReference type="KEGG" id="lng:BSQ50_11200"/>
<dbReference type="GO" id="GO:0016747">
    <property type="term" value="F:acyltransferase activity, transferring groups other than amino-acyl groups"/>
    <property type="evidence" value="ECO:0007669"/>
    <property type="project" value="InterPro"/>
</dbReference>
<reference evidence="4 5" key="1">
    <citation type="submission" date="2016-11" db="EMBL/GenBank/DDBJ databases">
        <title>Interaction between Lactobacillus species and yeast in water kefir.</title>
        <authorList>
            <person name="Behr J."/>
            <person name="Xu D."/>
            <person name="Vogel R.F."/>
        </authorList>
    </citation>
    <scope>NUCLEOTIDE SEQUENCE [LARGE SCALE GENOMIC DNA]</scope>
    <source>
        <strain evidence="4 5">TMW 1.1827</strain>
    </source>
</reference>
<evidence type="ECO:0000256" key="2">
    <source>
        <dbReference type="ARBA" id="ARBA00023315"/>
    </source>
</evidence>
<proteinExistence type="predicted"/>
<dbReference type="InterPro" id="IPR000182">
    <property type="entry name" value="GNAT_dom"/>
</dbReference>
<dbReference type="SUPFAM" id="SSF55729">
    <property type="entry name" value="Acyl-CoA N-acyltransferases (Nat)"/>
    <property type="match status" value="1"/>
</dbReference>
<dbReference type="GeneID" id="78522777"/>
<dbReference type="Proteomes" id="UP000324497">
    <property type="component" value="Chromosome"/>
</dbReference>
<keyword evidence="1 4" id="KW-0808">Transferase</keyword>
<dbReference type="PANTHER" id="PTHR43877:SF2">
    <property type="entry name" value="AMINOALKYLPHOSPHONATE N-ACETYLTRANSFERASE-RELATED"/>
    <property type="match status" value="1"/>
</dbReference>
<gene>
    <name evidence="4" type="ORF">BSQ50_11200</name>
</gene>
<dbReference type="Pfam" id="PF00583">
    <property type="entry name" value="Acetyltransf_1"/>
    <property type="match status" value="1"/>
</dbReference>
<keyword evidence="2" id="KW-0012">Acyltransferase</keyword>
<dbReference type="InterPro" id="IPR050832">
    <property type="entry name" value="Bact_Acetyltransf"/>
</dbReference>